<dbReference type="OrthoDB" id="115250at2"/>
<dbReference type="AlphaFoldDB" id="E8UXX3"/>
<keyword evidence="1" id="KW-0472">Membrane</keyword>
<sequence>MRRRTRYSVLIALSIFALIGVAVFLRFHAPPEVARLLPESDAIVYFNLKPIRAASRFDQKPITPSPEYKKFLDATGIRFDRDLDRAAFSLHRMPDPNGPNGPVAYSEVMEGRFDANRLLAWFDANATSRETYAGHTIYTIPVEGRSFRVTTLGYDMVAGSNMPTVEQIHSIIDRYASAASPFSGSSLLSARYREVPIFALAWGIGHVGLPFSDNGKIKVYGLTLPLGEDTELIASVTFRGSLHLRVEEIAPSEDIAKHTELNLSTLLNLVRGFAPQTATTPEDMATRDLLNSLKIDRHEDRVLITGTVPTAVLESAAASH</sequence>
<protein>
    <submittedName>
        <fullName evidence="2">Uncharacterized protein</fullName>
    </submittedName>
</protein>
<accession>E8UXX3</accession>
<organism evidence="2 3">
    <name type="scientific">Terriglobus saanensis (strain ATCC BAA-1853 / DSM 23119 / SP1PR4)</name>
    <dbReference type="NCBI Taxonomy" id="401053"/>
    <lineage>
        <taxon>Bacteria</taxon>
        <taxon>Pseudomonadati</taxon>
        <taxon>Acidobacteriota</taxon>
        <taxon>Terriglobia</taxon>
        <taxon>Terriglobales</taxon>
        <taxon>Acidobacteriaceae</taxon>
        <taxon>Terriglobus</taxon>
    </lineage>
</organism>
<dbReference type="HOGENOM" id="CLU_882136_0_0_0"/>
<evidence type="ECO:0000313" key="3">
    <source>
        <dbReference type="Proteomes" id="UP000006844"/>
    </source>
</evidence>
<dbReference type="Proteomes" id="UP000006844">
    <property type="component" value="Chromosome"/>
</dbReference>
<keyword evidence="1" id="KW-1133">Transmembrane helix</keyword>
<evidence type="ECO:0000313" key="2">
    <source>
        <dbReference type="EMBL" id="ADV84207.1"/>
    </source>
</evidence>
<dbReference type="EMBL" id="CP002467">
    <property type="protein sequence ID" value="ADV84207.1"/>
    <property type="molecule type" value="Genomic_DNA"/>
</dbReference>
<dbReference type="eggNOG" id="ENOG502ZAWH">
    <property type="taxonomic scope" value="Bacteria"/>
</dbReference>
<gene>
    <name evidence="2" type="ordered locus">AciPR4_3453</name>
</gene>
<dbReference type="RefSeq" id="WP_013569937.1">
    <property type="nucleotide sequence ID" value="NC_014963.1"/>
</dbReference>
<keyword evidence="3" id="KW-1185">Reference proteome</keyword>
<dbReference type="KEGG" id="tsa:AciPR4_3453"/>
<reference evidence="2 3" key="1">
    <citation type="journal article" date="2012" name="Stand. Genomic Sci.">
        <title>Complete genome sequence of Terriglobus saanensis type strain SP1PR4(T), an Acidobacteria from tundra soil.</title>
        <authorList>
            <person name="Rawat S.R."/>
            <person name="Mannisto M.K."/>
            <person name="Starovoytov V."/>
            <person name="Goodwin L."/>
            <person name="Nolan M."/>
            <person name="Hauser L."/>
            <person name="Land M."/>
            <person name="Davenport K.W."/>
            <person name="Woyke T."/>
            <person name="Haggblom M.M."/>
        </authorList>
    </citation>
    <scope>NUCLEOTIDE SEQUENCE</scope>
    <source>
        <strain evidence="3">ATCC BAA-1853 / DSM 23119 / SP1PR4</strain>
    </source>
</reference>
<proteinExistence type="predicted"/>
<feature type="transmembrane region" description="Helical" evidence="1">
    <location>
        <begin position="7"/>
        <end position="27"/>
    </location>
</feature>
<evidence type="ECO:0000256" key="1">
    <source>
        <dbReference type="SAM" id="Phobius"/>
    </source>
</evidence>
<name>E8UXX3_TERSS</name>
<keyword evidence="1" id="KW-0812">Transmembrane</keyword>